<gene>
    <name evidence="2" type="ORF">BN11_1650002</name>
</gene>
<keyword evidence="3" id="KW-1185">Reference proteome</keyword>
<dbReference type="OrthoDB" id="3787743at2"/>
<organism evidence="2 3">
    <name type="scientific">Nostocoides australiense Ben110</name>
    <dbReference type="NCBI Taxonomy" id="1193182"/>
    <lineage>
        <taxon>Bacteria</taxon>
        <taxon>Bacillati</taxon>
        <taxon>Actinomycetota</taxon>
        <taxon>Actinomycetes</taxon>
        <taxon>Micrococcales</taxon>
        <taxon>Intrasporangiaceae</taxon>
        <taxon>Nostocoides</taxon>
    </lineage>
</organism>
<proteinExistence type="predicted"/>
<evidence type="ECO:0008006" key="4">
    <source>
        <dbReference type="Google" id="ProtNLM"/>
    </source>
</evidence>
<dbReference type="AlphaFoldDB" id="W6JT41"/>
<protein>
    <recommendedName>
        <fullName evidence="4">AB hydrolase-1 domain-containing protein</fullName>
    </recommendedName>
</protein>
<feature type="compositionally biased region" description="Low complexity" evidence="1">
    <location>
        <begin position="1"/>
        <end position="17"/>
    </location>
</feature>
<name>W6JT41_9MICO</name>
<reference evidence="2 3" key="1">
    <citation type="journal article" date="2013" name="ISME J.">
        <title>A metabolic model for members of the genus Tetrasphaera involved in enhanced biological phosphorus removal.</title>
        <authorList>
            <person name="Kristiansen R."/>
            <person name="Nguyen H.T.T."/>
            <person name="Saunders A.M."/>
            <person name="Nielsen J.L."/>
            <person name="Wimmer R."/>
            <person name="Le V.Q."/>
            <person name="McIlroy S.J."/>
            <person name="Petrovski S."/>
            <person name="Seviour R.J."/>
            <person name="Calteau A."/>
            <person name="Nielsen K.L."/>
            <person name="Nielsen P.H."/>
        </authorList>
    </citation>
    <scope>NUCLEOTIDE SEQUENCE [LARGE SCALE GENOMIC DNA]</scope>
    <source>
        <strain evidence="2 3">Ben110</strain>
    </source>
</reference>
<dbReference type="Gene3D" id="3.40.50.1820">
    <property type="entry name" value="alpha/beta hydrolase"/>
    <property type="match status" value="1"/>
</dbReference>
<evidence type="ECO:0000256" key="1">
    <source>
        <dbReference type="SAM" id="MobiDB-lite"/>
    </source>
</evidence>
<dbReference type="STRING" id="1193182.BN11_1650002"/>
<evidence type="ECO:0000313" key="3">
    <source>
        <dbReference type="Proteomes" id="UP000035763"/>
    </source>
</evidence>
<comment type="caution">
    <text evidence="2">The sequence shown here is derived from an EMBL/GenBank/DDBJ whole genome shotgun (WGS) entry which is preliminary data.</text>
</comment>
<accession>W6JT41</accession>
<evidence type="ECO:0000313" key="2">
    <source>
        <dbReference type="EMBL" id="CCH72418.1"/>
    </source>
</evidence>
<dbReference type="InterPro" id="IPR029058">
    <property type="entry name" value="AB_hydrolase_fold"/>
</dbReference>
<dbReference type="Proteomes" id="UP000035763">
    <property type="component" value="Unassembled WGS sequence"/>
</dbReference>
<sequence>MTTSGASSSPRPSVSRTTPPPETRLEEECGLGAKGPIEGVRPDAESEIRYGRIGSGSTVAIFLHQSPGSMCGWMDYVGLATKQAEFTALTVNSCGKGDTRCSKALSDNPVGFLTPIVEHARTELGADRVVVVGASAGGAVALAGGQQAGADAIVDLSGPAYWRGYAEAEPAAAATTVPLLIVCSDSDFQMKPERLRAAVQGSPAKVKKYLDPPEGGHGWDIVTEEPGDTVKLTETGRLVLDWITGDYPASG</sequence>
<feature type="region of interest" description="Disordered" evidence="1">
    <location>
        <begin position="1"/>
        <end position="37"/>
    </location>
</feature>
<dbReference type="EMBL" id="CAJA01000074">
    <property type="protein sequence ID" value="CCH72418.1"/>
    <property type="molecule type" value="Genomic_DNA"/>
</dbReference>
<dbReference type="SUPFAM" id="SSF53474">
    <property type="entry name" value="alpha/beta-Hydrolases"/>
    <property type="match status" value="1"/>
</dbReference>